<keyword evidence="1" id="KW-0812">Transmembrane</keyword>
<feature type="domain" description="TRAP C4-dicarboxylate transport system permease DctM subunit" evidence="2">
    <location>
        <begin position="163"/>
        <end position="602"/>
    </location>
</feature>
<evidence type="ECO:0000313" key="4">
    <source>
        <dbReference type="Proteomes" id="UP000318864"/>
    </source>
</evidence>
<gene>
    <name evidence="3" type="ORF">D8Y22_04815</name>
</gene>
<feature type="transmembrane region" description="Helical" evidence="1">
    <location>
        <begin position="173"/>
        <end position="195"/>
    </location>
</feature>
<evidence type="ECO:0000259" key="2">
    <source>
        <dbReference type="Pfam" id="PF06808"/>
    </source>
</evidence>
<dbReference type="PANTHER" id="PTHR43849:SF2">
    <property type="entry name" value="BLL3936 PROTEIN"/>
    <property type="match status" value="1"/>
</dbReference>
<reference evidence="3 4" key="1">
    <citation type="submission" date="2018-10" db="EMBL/GenBank/DDBJ databases">
        <title>Natronolimnobius sp. XQ-INN 246 isolated from Inner Mongolia Autonomous Region of China.</title>
        <authorList>
            <person name="Xue Q."/>
        </authorList>
    </citation>
    <scope>NUCLEOTIDE SEQUENCE [LARGE SCALE GENOMIC DNA]</scope>
    <source>
        <strain evidence="3 4">XQ-INN 246</strain>
    </source>
</reference>
<feature type="transmembrane region" description="Helical" evidence="1">
    <location>
        <begin position="488"/>
        <end position="512"/>
    </location>
</feature>
<feature type="transmembrane region" description="Helical" evidence="1">
    <location>
        <begin position="353"/>
        <end position="373"/>
    </location>
</feature>
<keyword evidence="4" id="KW-1185">Reference proteome</keyword>
<evidence type="ECO:0000256" key="1">
    <source>
        <dbReference type="SAM" id="Phobius"/>
    </source>
</evidence>
<dbReference type="Pfam" id="PF06808">
    <property type="entry name" value="DctM"/>
    <property type="match status" value="1"/>
</dbReference>
<dbReference type="Proteomes" id="UP000318864">
    <property type="component" value="Unassembled WGS sequence"/>
</dbReference>
<feature type="transmembrane region" description="Helical" evidence="1">
    <location>
        <begin position="385"/>
        <end position="406"/>
    </location>
</feature>
<feature type="transmembrane region" description="Helical" evidence="1">
    <location>
        <begin position="641"/>
        <end position="667"/>
    </location>
</feature>
<feature type="transmembrane region" description="Helical" evidence="1">
    <location>
        <begin position="518"/>
        <end position="537"/>
    </location>
</feature>
<dbReference type="InterPro" id="IPR011853">
    <property type="entry name" value="TRAP_DctM-Dct_fused"/>
</dbReference>
<dbReference type="OrthoDB" id="371890at2157"/>
<feature type="transmembrane region" description="Helical" evidence="1">
    <location>
        <begin position="326"/>
        <end position="346"/>
    </location>
</feature>
<feature type="transmembrane region" description="Helical" evidence="1">
    <location>
        <begin position="215"/>
        <end position="239"/>
    </location>
</feature>
<sequence length="686" mass="72939">MNFQVHNVTAAARDGRSWLRAAIYLFGVALTLFTIYYAYAVPIERTRYSNIFLGIGLALFYLLEVQKRYDPDGADDPVEETDIPDRPGFGSVTGRASAFAALTGSYRRLKRGVGTIDPVVALLFAFASLAATGYVEYHFQHLQYDAQLYGFSTADHIVGLTIIVLVTDATRRAFGNLITSVVVLAVAYAFVGPWLPGIFQHTGMSWEEAARHGAIGLTGTYGFILAIGSTWVAIFIMFAGMAKAFGALEYVLDIGREMGTSLHTGVVQIAVIASMIMGSITGSAAANTATTGSFTIPMIKEQGIREDFAAAIEAVASSGGQMLPPVMGVAAFLMADIIGVPYVMIIQAGIIPAALFYFSVGVAVYLITVKFGWTTDETTSFNWRVFLKGLHFVIPLAVLLYTLIVLRFTPLAAGMYTIFTMVPVIYLRNLYVDGISVGTLVDTTVDTFDGLRQGAVEMAPLVGILGSLGVILVFVTQTGLSQQISLQMVALAGGVLILLLLMAMIASILFGLGMPTPAAYILVVMLVVPGVTSMGIPDITAHMFVFYFAMLSAITPPVAVAVAIGSSIAGASFLKSCVQALRIGAPGFLIPFAFIANNSLIYWSFPETVIAFPLVLLGTASLVVATVGYDGVNELGYGHRAFYMALTFGALFGPLVVQAGAGALILLSAFLANTDRLPAIVDPAQN</sequence>
<keyword evidence="1" id="KW-1133">Transmembrane helix</keyword>
<feature type="transmembrane region" description="Helical" evidence="1">
    <location>
        <begin position="458"/>
        <end position="476"/>
    </location>
</feature>
<feature type="transmembrane region" description="Helical" evidence="1">
    <location>
        <begin position="260"/>
        <end position="280"/>
    </location>
</feature>
<feature type="transmembrane region" description="Helical" evidence="1">
    <location>
        <begin position="610"/>
        <end position="629"/>
    </location>
</feature>
<feature type="transmembrane region" description="Helical" evidence="1">
    <location>
        <begin position="544"/>
        <end position="571"/>
    </location>
</feature>
<dbReference type="NCBIfam" id="TIGR02123">
    <property type="entry name" value="TRAP_fused"/>
    <property type="match status" value="1"/>
</dbReference>
<feature type="transmembrane region" description="Helical" evidence="1">
    <location>
        <begin position="115"/>
        <end position="135"/>
    </location>
</feature>
<dbReference type="AlphaFoldDB" id="A0A4S3TNV1"/>
<protein>
    <submittedName>
        <fullName evidence="3">TRAP transporter fused permease subunit</fullName>
    </submittedName>
</protein>
<comment type="caution">
    <text evidence="3">The sequence shown here is derived from an EMBL/GenBank/DDBJ whole genome shotgun (WGS) entry which is preliminary data.</text>
</comment>
<evidence type="ECO:0000313" key="3">
    <source>
        <dbReference type="EMBL" id="THE65999.1"/>
    </source>
</evidence>
<name>A0A4S3TNV1_9EURY</name>
<organism evidence="3 4">
    <name type="scientific">Salinadaptatus halalkaliphilus</name>
    <dbReference type="NCBI Taxonomy" id="2419781"/>
    <lineage>
        <taxon>Archaea</taxon>
        <taxon>Methanobacteriati</taxon>
        <taxon>Methanobacteriota</taxon>
        <taxon>Stenosarchaea group</taxon>
        <taxon>Halobacteria</taxon>
        <taxon>Halobacteriales</taxon>
        <taxon>Natrialbaceae</taxon>
        <taxon>Salinadaptatus</taxon>
    </lineage>
</organism>
<feature type="transmembrane region" description="Helical" evidence="1">
    <location>
        <begin position="21"/>
        <end position="40"/>
    </location>
</feature>
<feature type="transmembrane region" description="Helical" evidence="1">
    <location>
        <begin position="413"/>
        <end position="431"/>
    </location>
</feature>
<dbReference type="EMBL" id="RBZW01000013">
    <property type="protein sequence ID" value="THE65999.1"/>
    <property type="molecule type" value="Genomic_DNA"/>
</dbReference>
<accession>A0A4S3TNV1</accession>
<keyword evidence="1" id="KW-0472">Membrane</keyword>
<dbReference type="InterPro" id="IPR010656">
    <property type="entry name" value="DctM"/>
</dbReference>
<feature type="transmembrane region" description="Helical" evidence="1">
    <location>
        <begin position="583"/>
        <end position="603"/>
    </location>
</feature>
<proteinExistence type="predicted"/>
<dbReference type="RefSeq" id="WP_141463585.1">
    <property type="nucleotide sequence ID" value="NZ_RBZW01000013.1"/>
</dbReference>
<feature type="transmembrane region" description="Helical" evidence="1">
    <location>
        <begin position="147"/>
        <end position="166"/>
    </location>
</feature>
<dbReference type="PANTHER" id="PTHR43849">
    <property type="entry name" value="BLL3936 PROTEIN"/>
    <property type="match status" value="1"/>
</dbReference>
<feature type="transmembrane region" description="Helical" evidence="1">
    <location>
        <begin position="46"/>
        <end position="63"/>
    </location>
</feature>